<organism evidence="2 3">
    <name type="scientific">Halobacillus kuroshimensis</name>
    <dbReference type="NCBI Taxonomy" id="302481"/>
    <lineage>
        <taxon>Bacteria</taxon>
        <taxon>Bacillati</taxon>
        <taxon>Bacillota</taxon>
        <taxon>Bacilli</taxon>
        <taxon>Bacillales</taxon>
        <taxon>Bacillaceae</taxon>
        <taxon>Halobacillus</taxon>
    </lineage>
</organism>
<keyword evidence="2" id="KW-0012">Acyltransferase</keyword>
<dbReference type="InterPro" id="IPR020036">
    <property type="entry name" value="PseH"/>
</dbReference>
<name>A0ABS3DWM3_9BACI</name>
<dbReference type="InterPro" id="IPR000182">
    <property type="entry name" value="GNAT_dom"/>
</dbReference>
<dbReference type="PROSITE" id="PS51186">
    <property type="entry name" value="GNAT"/>
    <property type="match status" value="1"/>
</dbReference>
<dbReference type="InterPro" id="IPR016181">
    <property type="entry name" value="Acyl_CoA_acyltransferase"/>
</dbReference>
<dbReference type="EMBL" id="JAEKJY010000003">
    <property type="protein sequence ID" value="MBN8235731.1"/>
    <property type="molecule type" value="Genomic_DNA"/>
</dbReference>
<sequence>MIEFERLKESHLDLVLQWRTSSFVTRYMYTDIQPDRGRHQAWFESVSQSDTDLYWVAAIDAVPVGVLSLSDIHAVHKRAVFGYYIGEEKYRIYGGILPLYLYNHVFSNLSLNKLTAEVMEGNDKVVKLNTFHGFRMVGTRKDHVIKHGKSHDVHLMELLKSDWEKKSSLFKKYTAPFC</sequence>
<evidence type="ECO:0000313" key="2">
    <source>
        <dbReference type="EMBL" id="MBN8235731.1"/>
    </source>
</evidence>
<dbReference type="NCBIfam" id="TIGR03585">
    <property type="entry name" value="PseH"/>
    <property type="match status" value="1"/>
</dbReference>
<dbReference type="SUPFAM" id="SSF55729">
    <property type="entry name" value="Acyl-CoA N-acyltransferases (Nat)"/>
    <property type="match status" value="1"/>
</dbReference>
<feature type="domain" description="N-acetyltransferase" evidence="1">
    <location>
        <begin position="2"/>
        <end position="160"/>
    </location>
</feature>
<accession>A0ABS3DWM3</accession>
<dbReference type="Proteomes" id="UP000663970">
    <property type="component" value="Unassembled WGS sequence"/>
</dbReference>
<protein>
    <submittedName>
        <fullName evidence="2">UDP-4-amino-4, 6-dideoxy-N-acetyl-beta-L-altrosamine N-acetyltransferase</fullName>
        <ecNumber evidence="2">2.3.1.202</ecNumber>
    </submittedName>
</protein>
<proteinExistence type="predicted"/>
<keyword evidence="3" id="KW-1185">Reference proteome</keyword>
<dbReference type="Pfam" id="PF13302">
    <property type="entry name" value="Acetyltransf_3"/>
    <property type="match status" value="1"/>
</dbReference>
<gene>
    <name evidence="2" type="primary">pseH</name>
    <name evidence="2" type="ORF">JF544_10760</name>
</gene>
<keyword evidence="2" id="KW-0808">Transferase</keyword>
<evidence type="ECO:0000259" key="1">
    <source>
        <dbReference type="PROSITE" id="PS51186"/>
    </source>
</evidence>
<reference evidence="2 3" key="1">
    <citation type="submission" date="2020-12" db="EMBL/GenBank/DDBJ databases">
        <title>Oil enriched cultivation method for isolating marine PHA-producing bacteria.</title>
        <authorList>
            <person name="Zheng W."/>
            <person name="Yu S."/>
            <person name="Huang Y."/>
        </authorList>
    </citation>
    <scope>NUCLEOTIDE SEQUENCE [LARGE SCALE GENOMIC DNA]</scope>
    <source>
        <strain evidence="2 3">SY-2-6</strain>
    </source>
</reference>
<dbReference type="Gene3D" id="3.40.630.30">
    <property type="match status" value="1"/>
</dbReference>
<dbReference type="PANTHER" id="PTHR43415:SF3">
    <property type="entry name" value="GNAT-FAMILY ACETYLTRANSFERASE"/>
    <property type="match status" value="1"/>
</dbReference>
<evidence type="ECO:0000313" key="3">
    <source>
        <dbReference type="Proteomes" id="UP000663970"/>
    </source>
</evidence>
<dbReference type="PANTHER" id="PTHR43415">
    <property type="entry name" value="SPERMIDINE N(1)-ACETYLTRANSFERASE"/>
    <property type="match status" value="1"/>
</dbReference>
<comment type="caution">
    <text evidence="2">The sequence shown here is derived from an EMBL/GenBank/DDBJ whole genome shotgun (WGS) entry which is preliminary data.</text>
</comment>
<dbReference type="GO" id="GO:0016746">
    <property type="term" value="F:acyltransferase activity"/>
    <property type="evidence" value="ECO:0007669"/>
    <property type="project" value="UniProtKB-KW"/>
</dbReference>
<dbReference type="RefSeq" id="WP_206933865.1">
    <property type="nucleotide sequence ID" value="NZ_JAEKJY010000003.1"/>
</dbReference>
<dbReference type="EC" id="2.3.1.202" evidence="2"/>